<dbReference type="PANTHER" id="PTHR38431:SF1">
    <property type="entry name" value="BLL2305 PROTEIN"/>
    <property type="match status" value="1"/>
</dbReference>
<evidence type="ECO:0000313" key="2">
    <source>
        <dbReference type="EMBL" id="BAS27339.1"/>
    </source>
</evidence>
<dbReference type="EMBL" id="AP014924">
    <property type="protein sequence ID" value="BAS27339.1"/>
    <property type="molecule type" value="Genomic_DNA"/>
</dbReference>
<dbReference type="SMART" id="SM00530">
    <property type="entry name" value="HTH_XRE"/>
    <property type="match status" value="1"/>
</dbReference>
<dbReference type="OrthoDB" id="9804758at2"/>
<dbReference type="Proteomes" id="UP000065807">
    <property type="component" value="Chromosome"/>
</dbReference>
<dbReference type="SUPFAM" id="SSF53850">
    <property type="entry name" value="Periplasmic binding protein-like II"/>
    <property type="match status" value="1"/>
</dbReference>
<dbReference type="CDD" id="cd00093">
    <property type="entry name" value="HTH_XRE"/>
    <property type="match status" value="1"/>
</dbReference>
<evidence type="ECO:0000259" key="1">
    <source>
        <dbReference type="PROSITE" id="PS50943"/>
    </source>
</evidence>
<dbReference type="KEGG" id="lpil:LIP_1491"/>
<reference evidence="3" key="2">
    <citation type="journal article" date="2016" name="Int. J. Syst. Evol. Microbiol.">
        <title>Complete genome sequence and cell structure of Limnochorda pilosa, a Gram-negative spore-former within the phylum Firmicutes.</title>
        <authorList>
            <person name="Watanabe M."/>
            <person name="Kojima H."/>
            <person name="Fukui M."/>
        </authorList>
    </citation>
    <scope>NUCLEOTIDE SEQUENCE [LARGE SCALE GENOMIC DNA]</scope>
    <source>
        <strain evidence="3">HC45</strain>
    </source>
</reference>
<evidence type="ECO:0000313" key="3">
    <source>
        <dbReference type="Proteomes" id="UP000065807"/>
    </source>
</evidence>
<accession>A0A0K2SKH2</accession>
<protein>
    <submittedName>
        <fullName evidence="2">XRE family transcriptional regulator</fullName>
    </submittedName>
</protein>
<organism evidence="2 3">
    <name type="scientific">Limnochorda pilosa</name>
    <dbReference type="NCBI Taxonomy" id="1555112"/>
    <lineage>
        <taxon>Bacteria</taxon>
        <taxon>Bacillati</taxon>
        <taxon>Bacillota</taxon>
        <taxon>Limnochordia</taxon>
        <taxon>Limnochordales</taxon>
        <taxon>Limnochordaceae</taxon>
        <taxon>Limnochorda</taxon>
    </lineage>
</organism>
<dbReference type="SUPFAM" id="SSF47413">
    <property type="entry name" value="lambda repressor-like DNA-binding domains"/>
    <property type="match status" value="1"/>
</dbReference>
<dbReference type="STRING" id="1555112.LIP_1491"/>
<gene>
    <name evidence="2" type="ORF">LIP_1491</name>
</gene>
<feature type="domain" description="HTH cro/C1-type" evidence="1">
    <location>
        <begin position="11"/>
        <end position="65"/>
    </location>
</feature>
<dbReference type="InterPro" id="IPR010982">
    <property type="entry name" value="Lambda_DNA-bd_dom_sf"/>
</dbReference>
<dbReference type="GO" id="GO:0003677">
    <property type="term" value="F:DNA binding"/>
    <property type="evidence" value="ECO:0007669"/>
    <property type="project" value="InterPro"/>
</dbReference>
<keyword evidence="3" id="KW-1185">Reference proteome</keyword>
<dbReference type="AlphaFoldDB" id="A0A0K2SKH2"/>
<dbReference type="InterPro" id="IPR001387">
    <property type="entry name" value="Cro/C1-type_HTH"/>
</dbReference>
<reference evidence="3" key="1">
    <citation type="submission" date="2015-07" db="EMBL/GenBank/DDBJ databases">
        <title>Complete genome sequence and phylogenetic analysis of Limnochorda pilosa.</title>
        <authorList>
            <person name="Watanabe M."/>
            <person name="Kojima H."/>
            <person name="Fukui M."/>
        </authorList>
    </citation>
    <scope>NUCLEOTIDE SEQUENCE [LARGE SCALE GENOMIC DNA]</scope>
    <source>
        <strain evidence="3">HC45</strain>
    </source>
</reference>
<dbReference type="PROSITE" id="PS50943">
    <property type="entry name" value="HTH_CROC1"/>
    <property type="match status" value="1"/>
</dbReference>
<name>A0A0K2SKH2_LIMPI</name>
<sequence>MKRAERVASRLRAFREARGLTQEQLARLSGLTRQTVSAVEQERASVSAASALRLARALGCTVEELFALEAPVGVTARWAGAEAHLVPGQRIFVVQQAEGFVALPLEREIWSLPADGRVDAVARDGTVAVDLWRRPAGEGARAILAGCDPALPLLGQSVTAQGRGFGVAWRNATSGQALRLLAQGLVAVAGVHLLEEESGEYNLPFVRAALSGQAVRLVHLAYVHEGLAVTPGNPLGIRGPEDLARPGVRFVNRPRGSGARALLDRELRRAGIPASAVLEYERELPGHLDVARAVALGLADACVTTESAAVLLGLAFVPLARERYDLAVAGSCLEWPVVRALLDVLHETAFRRELAALGPYEVGETGRELARLEAA</sequence>
<dbReference type="Gene3D" id="1.10.260.40">
    <property type="entry name" value="lambda repressor-like DNA-binding domains"/>
    <property type="match status" value="1"/>
</dbReference>
<dbReference type="RefSeq" id="WP_068136063.1">
    <property type="nucleotide sequence ID" value="NZ_AP014924.1"/>
</dbReference>
<dbReference type="PATRIC" id="fig|1555112.3.peg.1524"/>
<dbReference type="Gene3D" id="3.40.190.10">
    <property type="entry name" value="Periplasmic binding protein-like II"/>
    <property type="match status" value="1"/>
</dbReference>
<dbReference type="Pfam" id="PF01381">
    <property type="entry name" value="HTH_3"/>
    <property type="match status" value="1"/>
</dbReference>
<dbReference type="InterPro" id="IPR024370">
    <property type="entry name" value="PBP_domain"/>
</dbReference>
<dbReference type="PANTHER" id="PTHR38431">
    <property type="entry name" value="BLL2305 PROTEIN"/>
    <property type="match status" value="1"/>
</dbReference>
<proteinExistence type="predicted"/>
<dbReference type="Pfam" id="PF12727">
    <property type="entry name" value="PBP_like"/>
    <property type="match status" value="1"/>
</dbReference>